<dbReference type="EMBL" id="BAAACG010000019">
    <property type="protein sequence ID" value="GAA0745941.1"/>
    <property type="molecule type" value="Genomic_DNA"/>
</dbReference>
<dbReference type="InterPro" id="IPR043168">
    <property type="entry name" value="DegV_C"/>
</dbReference>
<dbReference type="InterPro" id="IPR003797">
    <property type="entry name" value="DegV"/>
</dbReference>
<evidence type="ECO:0000256" key="2">
    <source>
        <dbReference type="ARBA" id="ARBA00023121"/>
    </source>
</evidence>
<dbReference type="Gene3D" id="2.20.28.50">
    <property type="entry name" value="degv family protein"/>
    <property type="match status" value="1"/>
</dbReference>
<evidence type="ECO:0000313" key="4">
    <source>
        <dbReference type="Proteomes" id="UP001501510"/>
    </source>
</evidence>
<evidence type="ECO:0000313" key="3">
    <source>
        <dbReference type="EMBL" id="GAA0745941.1"/>
    </source>
</evidence>
<dbReference type="NCBIfam" id="TIGR00762">
    <property type="entry name" value="DegV"/>
    <property type="match status" value="1"/>
</dbReference>
<dbReference type="PANTHER" id="PTHR33434">
    <property type="entry name" value="DEGV DOMAIN-CONTAINING PROTEIN DR_1986-RELATED"/>
    <property type="match status" value="1"/>
</dbReference>
<accession>A0ABP3V0F0</accession>
<comment type="function">
    <text evidence="1">May bind long-chain fatty acids, such as palmitate, and may play a role in lipid transport or fatty acid metabolism.</text>
</comment>
<evidence type="ECO:0000256" key="1">
    <source>
        <dbReference type="ARBA" id="ARBA00003238"/>
    </source>
</evidence>
<dbReference type="Gene3D" id="3.40.50.10440">
    <property type="entry name" value="Dihydroxyacetone kinase, domain 1"/>
    <property type="match status" value="1"/>
</dbReference>
<name>A0ABP3V0F0_9CLOT</name>
<comment type="caution">
    <text evidence="3">The sequence shown here is derived from an EMBL/GenBank/DDBJ whole genome shotgun (WGS) entry which is preliminary data.</text>
</comment>
<dbReference type="PANTHER" id="PTHR33434:SF3">
    <property type="entry name" value="DEGV DOMAIN-CONTAINING PROTEIN YITS"/>
    <property type="match status" value="1"/>
</dbReference>
<sequence length="288" mass="32403">MQPIIFTDASCDLPRSFIEENNVPYLGLMCNFKGKDYEDDFGKTLEYKEFYEGLKNGEDAATSQINEYRFIEKFKELLKENRPIIYIGMSSGLSGTVNSAKLAKEEILLENKDADITVIDTKCSSIGLGLLVYYSVKMAKEGLSKEEIINWVKDKMNKVNHWFIVEDLKHLRKGGRISSTSATIGTLLNIRPIIHIEEDGKLKNVTNIRGKKKAMNYLLEKFKDNAVNHSETIAAITHAQSLEEANKLKDKLQEEFGVKNFIISDLGIGMGTHCGNGMLALCFIGKCK</sequence>
<protein>
    <submittedName>
        <fullName evidence="3">DegV family protein</fullName>
    </submittedName>
</protein>
<dbReference type="PROSITE" id="PS51482">
    <property type="entry name" value="DEGV"/>
    <property type="match status" value="1"/>
</dbReference>
<dbReference type="Proteomes" id="UP001501510">
    <property type="component" value="Unassembled WGS sequence"/>
</dbReference>
<dbReference type="RefSeq" id="WP_343763391.1">
    <property type="nucleotide sequence ID" value="NZ_BAAACG010000019.1"/>
</dbReference>
<reference evidence="4" key="1">
    <citation type="journal article" date="2019" name="Int. J. Syst. Evol. Microbiol.">
        <title>The Global Catalogue of Microorganisms (GCM) 10K type strain sequencing project: providing services to taxonomists for standard genome sequencing and annotation.</title>
        <authorList>
            <consortium name="The Broad Institute Genomics Platform"/>
            <consortium name="The Broad Institute Genome Sequencing Center for Infectious Disease"/>
            <person name="Wu L."/>
            <person name="Ma J."/>
        </authorList>
    </citation>
    <scope>NUCLEOTIDE SEQUENCE [LARGE SCALE GENOMIC DNA]</scope>
    <source>
        <strain evidence="4">JCM 1407</strain>
    </source>
</reference>
<dbReference type="SUPFAM" id="SSF82549">
    <property type="entry name" value="DAK1/DegV-like"/>
    <property type="match status" value="1"/>
</dbReference>
<dbReference type="Pfam" id="PF02645">
    <property type="entry name" value="DegV"/>
    <property type="match status" value="1"/>
</dbReference>
<gene>
    <name evidence="3" type="ORF">GCM10008906_32920</name>
</gene>
<proteinExistence type="predicted"/>
<keyword evidence="2" id="KW-0446">Lipid-binding</keyword>
<dbReference type="Gene3D" id="3.30.1180.10">
    <property type="match status" value="1"/>
</dbReference>
<organism evidence="3 4">
    <name type="scientific">Clostridium oceanicum</name>
    <dbReference type="NCBI Taxonomy" id="1543"/>
    <lineage>
        <taxon>Bacteria</taxon>
        <taxon>Bacillati</taxon>
        <taxon>Bacillota</taxon>
        <taxon>Clostridia</taxon>
        <taxon>Eubacteriales</taxon>
        <taxon>Clostridiaceae</taxon>
        <taxon>Clostridium</taxon>
    </lineage>
</organism>
<keyword evidence="4" id="KW-1185">Reference proteome</keyword>
<dbReference type="InterPro" id="IPR050270">
    <property type="entry name" value="DegV_domain_contain"/>
</dbReference>